<comment type="caution">
    <text evidence="1">The sequence shown here is derived from an EMBL/GenBank/DDBJ whole genome shotgun (WGS) entry which is preliminary data.</text>
</comment>
<name>A0A9X3Y4X2_9ENTR</name>
<evidence type="ECO:0000313" key="1">
    <source>
        <dbReference type="EMBL" id="MDC6636633.1"/>
    </source>
</evidence>
<dbReference type="AlphaFoldDB" id="A0A9X3Y4X2"/>
<protein>
    <submittedName>
        <fullName evidence="1">Uncharacterized protein</fullName>
    </submittedName>
</protein>
<sequence>MPVLDYSPQWQNQVCSFIFLMIKTALLRIGQSYGGGVYHKPSGKTQCLFFVLSRFVYSNEQAINAEFSKALVQVNCLTGVEKRLIIVTKL</sequence>
<dbReference type="Proteomes" id="UP001149314">
    <property type="component" value="Unassembled WGS sequence"/>
</dbReference>
<dbReference type="EMBL" id="JAOURS010000001">
    <property type="protein sequence ID" value="MDC6636633.1"/>
    <property type="molecule type" value="Genomic_DNA"/>
</dbReference>
<reference evidence="1" key="1">
    <citation type="journal article" date="2023" name="Genes Genomics">
        <title>Genomic insights of Leclercia adecarboxylata strains linked to an outbreak in public hospitals in Mexico.</title>
        <authorList>
            <person name="Barrios-Villa E."/>
            <person name="Pacheco-Flores B."/>
            <person name="Lozano-Zarain P."/>
            <person name="Del Campo-Ortega R."/>
            <person name="de Jesus Ascencio-Montiel I."/>
            <person name="Gonzalez-Leon M."/>
            <person name="Camorlinga-Ponce M."/>
            <person name="Gaytan Cervantes F.J."/>
            <person name="Gonzalez Torres C."/>
            <person name="Aguilar E."/>
            <person name="Gonzalez Ibarra J."/>
            <person name="Torres Lopez F.J."/>
            <person name="Rosas-Vargas H."/>
            <person name="Gonzalez-Bonilla C.R."/>
            <person name="Del Carmen Rocha-Gracia R."/>
        </authorList>
    </citation>
    <scope>NUCLEOTIDE SEQUENCE</scope>
    <source>
        <strain evidence="1">Lac40</strain>
    </source>
</reference>
<gene>
    <name evidence="1" type="ORF">OEZ79_00045</name>
</gene>
<dbReference type="GeneID" id="45722803"/>
<evidence type="ECO:0000313" key="2">
    <source>
        <dbReference type="Proteomes" id="UP001149314"/>
    </source>
</evidence>
<proteinExistence type="predicted"/>
<dbReference type="RefSeq" id="WP_167347875.1">
    <property type="nucleotide sequence ID" value="NZ_CBCXZU010000026.1"/>
</dbReference>
<organism evidence="1 2">
    <name type="scientific">Leclercia adecarboxylata</name>
    <dbReference type="NCBI Taxonomy" id="83655"/>
    <lineage>
        <taxon>Bacteria</taxon>
        <taxon>Pseudomonadati</taxon>
        <taxon>Pseudomonadota</taxon>
        <taxon>Gammaproteobacteria</taxon>
        <taxon>Enterobacterales</taxon>
        <taxon>Enterobacteriaceae</taxon>
        <taxon>Leclercia</taxon>
    </lineage>
</organism>
<accession>A0A9X3Y4X2</accession>